<evidence type="ECO:0000256" key="1">
    <source>
        <dbReference type="SAM" id="MobiDB-lite"/>
    </source>
</evidence>
<feature type="region of interest" description="Disordered" evidence="1">
    <location>
        <begin position="203"/>
        <end position="237"/>
    </location>
</feature>
<dbReference type="EMBL" id="JANEYF010001524">
    <property type="protein sequence ID" value="KAJ8963607.1"/>
    <property type="molecule type" value="Genomic_DNA"/>
</dbReference>
<dbReference type="Proteomes" id="UP001162156">
    <property type="component" value="Unassembled WGS sequence"/>
</dbReference>
<evidence type="ECO:0000259" key="2">
    <source>
        <dbReference type="Pfam" id="PF14529"/>
    </source>
</evidence>
<protein>
    <recommendedName>
        <fullName evidence="2">Endonuclease/exonuclease/phosphatase domain-containing protein</fullName>
    </recommendedName>
</protein>
<comment type="caution">
    <text evidence="3">The sequence shown here is derived from an EMBL/GenBank/DDBJ whole genome shotgun (WGS) entry which is preliminary data.</text>
</comment>
<dbReference type="Gene3D" id="3.60.10.10">
    <property type="entry name" value="Endonuclease/exonuclease/phosphatase"/>
    <property type="match status" value="1"/>
</dbReference>
<reference evidence="3" key="1">
    <citation type="journal article" date="2023" name="Insect Mol. Biol.">
        <title>Genome sequencing provides insights into the evolution of gene families encoding plant cell wall-degrading enzymes in longhorned beetles.</title>
        <authorList>
            <person name="Shin N.R."/>
            <person name="Okamura Y."/>
            <person name="Kirsch R."/>
            <person name="Pauchet Y."/>
        </authorList>
    </citation>
    <scope>NUCLEOTIDE SEQUENCE</scope>
    <source>
        <strain evidence="3">RBIC_L_NR</strain>
    </source>
</reference>
<proteinExistence type="predicted"/>
<evidence type="ECO:0000313" key="4">
    <source>
        <dbReference type="Proteomes" id="UP001162156"/>
    </source>
</evidence>
<name>A0AAV8ZIJ0_9CUCU</name>
<dbReference type="Pfam" id="PF14529">
    <property type="entry name" value="Exo_endo_phos_2"/>
    <property type="match status" value="1"/>
</dbReference>
<dbReference type="InterPro" id="IPR036691">
    <property type="entry name" value="Endo/exonu/phosph_ase_sf"/>
</dbReference>
<dbReference type="SUPFAM" id="SSF56219">
    <property type="entry name" value="DNase I-like"/>
    <property type="match status" value="1"/>
</dbReference>
<dbReference type="PANTHER" id="PTHR19446">
    <property type="entry name" value="REVERSE TRANSCRIPTASES"/>
    <property type="match status" value="1"/>
</dbReference>
<gene>
    <name evidence="3" type="ORF">NQ314_005507</name>
</gene>
<dbReference type="InterPro" id="IPR005135">
    <property type="entry name" value="Endo/exonuclease/phosphatase"/>
</dbReference>
<dbReference type="GO" id="GO:0003824">
    <property type="term" value="F:catalytic activity"/>
    <property type="evidence" value="ECO:0007669"/>
    <property type="project" value="InterPro"/>
</dbReference>
<feature type="domain" description="Endonuclease/exonuclease/phosphatase" evidence="2">
    <location>
        <begin position="38"/>
        <end position="146"/>
    </location>
</feature>
<accession>A0AAV8ZIJ0</accession>
<sequence length="368" mass="43661">MAEPNKKRANKGKWITDSNCDSAIWIYNQRLQLSTPNCTKREFENYLQKLGNNIKKHRNKGIIVAGDLNSKARIWGSPREDERGHILLEWIAEHSMVTHNKGTDPTFIRRGSQSHLDITMSNYQIAPQIDDWKVSDEENHSFHQNIYYRITILEADKTEPKEWKWHINKTNIPHFITNLRTEFRKLQRIDESTGMNAINIAAENTFPKKKRGTKRTPRKTTRANRRTDTPEVEEEELRNEYRLKRAQLRNEIMAAKEKCWRETREEVDRDIWGLGYKILRIAKELFPEHGEQTWERVELNDQDIPKFTEEEIEKAANKIINKKSPGPDQLPPEIVKAVVIHGYIKKVLKEKETYERNIEKEERRRNEM</sequence>
<feature type="compositionally biased region" description="Basic residues" evidence="1">
    <location>
        <begin position="207"/>
        <end position="224"/>
    </location>
</feature>
<dbReference type="AlphaFoldDB" id="A0AAV8ZIJ0"/>
<keyword evidence="4" id="KW-1185">Reference proteome</keyword>
<evidence type="ECO:0000313" key="3">
    <source>
        <dbReference type="EMBL" id="KAJ8963607.1"/>
    </source>
</evidence>
<organism evidence="3 4">
    <name type="scientific">Rhamnusium bicolor</name>
    <dbReference type="NCBI Taxonomy" id="1586634"/>
    <lineage>
        <taxon>Eukaryota</taxon>
        <taxon>Metazoa</taxon>
        <taxon>Ecdysozoa</taxon>
        <taxon>Arthropoda</taxon>
        <taxon>Hexapoda</taxon>
        <taxon>Insecta</taxon>
        <taxon>Pterygota</taxon>
        <taxon>Neoptera</taxon>
        <taxon>Endopterygota</taxon>
        <taxon>Coleoptera</taxon>
        <taxon>Polyphaga</taxon>
        <taxon>Cucujiformia</taxon>
        <taxon>Chrysomeloidea</taxon>
        <taxon>Cerambycidae</taxon>
        <taxon>Lepturinae</taxon>
        <taxon>Rhagiini</taxon>
        <taxon>Rhamnusium</taxon>
    </lineage>
</organism>